<keyword evidence="3" id="KW-0378">Hydrolase</keyword>
<proteinExistence type="predicted"/>
<protein>
    <submittedName>
        <fullName evidence="3">Glycosyl hydrolases family 18</fullName>
    </submittedName>
</protein>
<dbReference type="Proteomes" id="UP000198649">
    <property type="component" value="Unassembled WGS sequence"/>
</dbReference>
<evidence type="ECO:0000313" key="3">
    <source>
        <dbReference type="EMBL" id="SFI14430.1"/>
    </source>
</evidence>
<name>A0A1I3FT74_9ACTN</name>
<dbReference type="AlphaFoldDB" id="A0A1I3FT74"/>
<keyword evidence="4" id="KW-1185">Reference proteome</keyword>
<dbReference type="PROSITE" id="PS51910">
    <property type="entry name" value="GH18_2"/>
    <property type="match status" value="1"/>
</dbReference>
<evidence type="ECO:0000256" key="1">
    <source>
        <dbReference type="SAM" id="MobiDB-lite"/>
    </source>
</evidence>
<reference evidence="3 4" key="1">
    <citation type="submission" date="2016-10" db="EMBL/GenBank/DDBJ databases">
        <authorList>
            <person name="de Groot N.N."/>
        </authorList>
    </citation>
    <scope>NUCLEOTIDE SEQUENCE [LARGE SCALE GENOMIC DNA]</scope>
    <source>
        <strain evidence="3 4">CGMCC 1.11156</strain>
    </source>
</reference>
<dbReference type="EMBL" id="FOQG01000005">
    <property type="protein sequence ID" value="SFI14430.1"/>
    <property type="molecule type" value="Genomic_DNA"/>
</dbReference>
<feature type="domain" description="GH18" evidence="2">
    <location>
        <begin position="19"/>
        <end position="283"/>
    </location>
</feature>
<dbReference type="PANTHER" id="PTHR46066:SF2">
    <property type="entry name" value="CHITINASE DOMAIN-CONTAINING PROTEIN 1"/>
    <property type="match status" value="1"/>
</dbReference>
<dbReference type="STRING" id="1005945.SAMN05216561_105143"/>
<accession>A0A1I3FT74</accession>
<dbReference type="Gene3D" id="3.20.20.80">
    <property type="entry name" value="Glycosidases"/>
    <property type="match status" value="1"/>
</dbReference>
<dbReference type="GO" id="GO:0016787">
    <property type="term" value="F:hydrolase activity"/>
    <property type="evidence" value="ECO:0007669"/>
    <property type="project" value="UniProtKB-KW"/>
</dbReference>
<organism evidence="3 4">
    <name type="scientific">Nocardioides psychrotolerans</name>
    <dbReference type="NCBI Taxonomy" id="1005945"/>
    <lineage>
        <taxon>Bacteria</taxon>
        <taxon>Bacillati</taxon>
        <taxon>Actinomycetota</taxon>
        <taxon>Actinomycetes</taxon>
        <taxon>Propionibacteriales</taxon>
        <taxon>Nocardioidaceae</taxon>
        <taxon>Nocardioides</taxon>
    </lineage>
</organism>
<dbReference type="Pfam" id="PF00704">
    <property type="entry name" value="Glyco_hydro_18"/>
    <property type="match status" value="1"/>
</dbReference>
<feature type="region of interest" description="Disordered" evidence="1">
    <location>
        <begin position="247"/>
        <end position="283"/>
    </location>
</feature>
<dbReference type="InterPro" id="IPR017853">
    <property type="entry name" value="GH"/>
</dbReference>
<dbReference type="InterPro" id="IPR001223">
    <property type="entry name" value="Glyco_hydro18_cat"/>
</dbReference>
<evidence type="ECO:0000259" key="2">
    <source>
        <dbReference type="PROSITE" id="PS51910"/>
    </source>
</evidence>
<dbReference type="SUPFAM" id="SSF51445">
    <property type="entry name" value="(Trans)glycosidases"/>
    <property type="match status" value="1"/>
</dbReference>
<evidence type="ECO:0000313" key="4">
    <source>
        <dbReference type="Proteomes" id="UP000198649"/>
    </source>
</evidence>
<sequence length="283" mass="29774">MRKWRVISLLTAALATVLSVSGLSVTGFALGSATDRLVAENARGLTTVSVAGVSITADGAWVARPTADVRRLAGTARREGLRSELLLSNYSNRQGGFDARAAHLLLSNPAHIDRVATRMAGFVRAQGWSGVNVDLELVRRQDADELVRLVRALQSAMPEARTVSIDVSASTSLTAFRGRGYKLGALGRAADTVVLMTYDLHGPSWSGPGPIGPTDWQRRAVTAALEAVPASRLDLGVAGYGYTWPSCPTARSSGGPTGAPSTVASPRPRARPPRGRPLATRLG</sequence>
<dbReference type="PANTHER" id="PTHR46066">
    <property type="entry name" value="CHITINASE DOMAIN-CONTAINING PROTEIN 1 FAMILY MEMBER"/>
    <property type="match status" value="1"/>
</dbReference>
<dbReference type="GO" id="GO:0005975">
    <property type="term" value="P:carbohydrate metabolic process"/>
    <property type="evidence" value="ECO:0007669"/>
    <property type="project" value="InterPro"/>
</dbReference>
<gene>
    <name evidence="3" type="ORF">SAMN05216561_105143</name>
</gene>